<evidence type="ECO:0000256" key="6">
    <source>
        <dbReference type="ARBA" id="ARBA00023065"/>
    </source>
</evidence>
<dbReference type="Pfam" id="PF02386">
    <property type="entry name" value="TrkH"/>
    <property type="match status" value="1"/>
</dbReference>
<protein>
    <submittedName>
        <fullName evidence="9">Uncharacterized protein</fullName>
    </submittedName>
</protein>
<dbReference type="InterPro" id="IPR051143">
    <property type="entry name" value="TrkH_K-transport"/>
</dbReference>
<dbReference type="Proteomes" id="UP001151287">
    <property type="component" value="Unassembled WGS sequence"/>
</dbReference>
<reference evidence="9" key="1">
    <citation type="journal article" date="2022" name="Cell">
        <title>Repeat-based holocentromeres influence genome architecture and karyotype evolution.</title>
        <authorList>
            <person name="Hofstatter P.G."/>
            <person name="Thangavel G."/>
            <person name="Lux T."/>
            <person name="Neumann P."/>
            <person name="Vondrak T."/>
            <person name="Novak P."/>
            <person name="Zhang M."/>
            <person name="Costa L."/>
            <person name="Castellani M."/>
            <person name="Scott A."/>
            <person name="Toegelov H."/>
            <person name="Fuchs J."/>
            <person name="Mata-Sucre Y."/>
            <person name="Dias Y."/>
            <person name="Vanzela A.L.L."/>
            <person name="Huettel B."/>
            <person name="Almeida C.C.S."/>
            <person name="Simkova H."/>
            <person name="Souza G."/>
            <person name="Pedrosa-Harand A."/>
            <person name="Macas J."/>
            <person name="Mayer K.F.X."/>
            <person name="Houben A."/>
            <person name="Marques A."/>
        </authorList>
    </citation>
    <scope>NUCLEOTIDE SEQUENCE</scope>
    <source>
        <strain evidence="9">RhyBre1mFocal</strain>
    </source>
</reference>
<keyword evidence="10" id="KW-1185">Reference proteome</keyword>
<dbReference type="PANTHER" id="PTHR31064:SF30">
    <property type="entry name" value="HIGH-AFFINITY POTASSIUM TRANSPORT PROTEIN-RELATED"/>
    <property type="match status" value="1"/>
</dbReference>
<evidence type="ECO:0000256" key="5">
    <source>
        <dbReference type="ARBA" id="ARBA00022989"/>
    </source>
</evidence>
<comment type="subcellular location">
    <subcellularLocation>
        <location evidence="1">Membrane</location>
        <topology evidence="1">Multi-pass membrane protein</topology>
    </subcellularLocation>
</comment>
<feature type="transmembrane region" description="Helical" evidence="8">
    <location>
        <begin position="165"/>
        <end position="189"/>
    </location>
</feature>
<evidence type="ECO:0000256" key="1">
    <source>
        <dbReference type="ARBA" id="ARBA00004141"/>
    </source>
</evidence>
<dbReference type="PANTHER" id="PTHR31064">
    <property type="entry name" value="POTASSIUM TRANSPORT PROTEIN DDB_G0292412-RELATED"/>
    <property type="match status" value="1"/>
</dbReference>
<keyword evidence="3" id="KW-0813">Transport</keyword>
<proteinExistence type="inferred from homology"/>
<feature type="transmembrane region" description="Helical" evidence="8">
    <location>
        <begin position="478"/>
        <end position="495"/>
    </location>
</feature>
<feature type="transmembrane region" description="Helical" evidence="8">
    <location>
        <begin position="295"/>
        <end position="316"/>
    </location>
</feature>
<name>A0A9Q0D082_9POAL</name>
<dbReference type="InterPro" id="IPR003445">
    <property type="entry name" value="Cat_transpt"/>
</dbReference>
<evidence type="ECO:0000313" key="10">
    <source>
        <dbReference type="Proteomes" id="UP001151287"/>
    </source>
</evidence>
<comment type="similarity">
    <text evidence="2">Belongs to the TrkH potassium transport family. HKT (TC 2.A.38.3) subfamily.</text>
</comment>
<organism evidence="9 10">
    <name type="scientific">Rhynchospora breviuscula</name>
    <dbReference type="NCBI Taxonomy" id="2022672"/>
    <lineage>
        <taxon>Eukaryota</taxon>
        <taxon>Viridiplantae</taxon>
        <taxon>Streptophyta</taxon>
        <taxon>Embryophyta</taxon>
        <taxon>Tracheophyta</taxon>
        <taxon>Spermatophyta</taxon>
        <taxon>Magnoliopsida</taxon>
        <taxon>Liliopsida</taxon>
        <taxon>Poales</taxon>
        <taxon>Cyperaceae</taxon>
        <taxon>Cyperoideae</taxon>
        <taxon>Rhynchosporeae</taxon>
        <taxon>Rhynchospora</taxon>
    </lineage>
</organism>
<comment type="caution">
    <text evidence="9">The sequence shown here is derived from an EMBL/GenBank/DDBJ whole genome shotgun (WGS) entry which is preliminary data.</text>
</comment>
<evidence type="ECO:0000313" key="9">
    <source>
        <dbReference type="EMBL" id="KAJ1703401.1"/>
    </source>
</evidence>
<evidence type="ECO:0000256" key="2">
    <source>
        <dbReference type="ARBA" id="ARBA00010864"/>
    </source>
</evidence>
<evidence type="ECO:0000256" key="4">
    <source>
        <dbReference type="ARBA" id="ARBA00022692"/>
    </source>
</evidence>
<feature type="transmembrane region" description="Helical" evidence="8">
    <location>
        <begin position="99"/>
        <end position="121"/>
    </location>
</feature>
<keyword evidence="6" id="KW-0406">Ion transport</keyword>
<dbReference type="AlphaFoldDB" id="A0A9Q0D082"/>
<evidence type="ECO:0000256" key="7">
    <source>
        <dbReference type="ARBA" id="ARBA00023136"/>
    </source>
</evidence>
<keyword evidence="7 8" id="KW-0472">Membrane</keyword>
<feature type="transmembrane region" description="Helical" evidence="8">
    <location>
        <begin position="433"/>
        <end position="455"/>
    </location>
</feature>
<feature type="transmembrane region" description="Helical" evidence="8">
    <location>
        <begin position="403"/>
        <end position="421"/>
    </location>
</feature>
<dbReference type="GO" id="GO:0005886">
    <property type="term" value="C:plasma membrane"/>
    <property type="evidence" value="ECO:0007669"/>
    <property type="project" value="TreeGrafter"/>
</dbReference>
<dbReference type="OrthoDB" id="9999863at2759"/>
<dbReference type="EMBL" id="JAMQYH010000001">
    <property type="protein sequence ID" value="KAJ1703401.1"/>
    <property type="molecule type" value="Genomic_DNA"/>
</dbReference>
<keyword evidence="5 8" id="KW-1133">Transmembrane helix</keyword>
<dbReference type="GO" id="GO:0008324">
    <property type="term" value="F:monoatomic cation transmembrane transporter activity"/>
    <property type="evidence" value="ECO:0007669"/>
    <property type="project" value="InterPro"/>
</dbReference>
<gene>
    <name evidence="9" type="ORF">LUZ63_003180</name>
</gene>
<evidence type="ECO:0000256" key="8">
    <source>
        <dbReference type="SAM" id="Phobius"/>
    </source>
</evidence>
<dbReference type="GO" id="GO:0030001">
    <property type="term" value="P:metal ion transport"/>
    <property type="evidence" value="ECO:0007669"/>
    <property type="project" value="UniProtKB-ARBA"/>
</dbReference>
<dbReference type="GO" id="GO:0098662">
    <property type="term" value="P:inorganic cation transmembrane transport"/>
    <property type="evidence" value="ECO:0007669"/>
    <property type="project" value="UniProtKB-ARBA"/>
</dbReference>
<evidence type="ECO:0000256" key="3">
    <source>
        <dbReference type="ARBA" id="ARBA00022448"/>
    </source>
</evidence>
<sequence>MIQKFQIRKKFAFLKFSSYVKFLLDYMKCSFCFFLQSSPLCTQLIYFISLSFAGLFALKTLKPKDLTNKPKDLDLFFMSASAVTVSSMSTVEIESFTDAQLWVLTFLMLIGGEIFTSMLGLQFMKAKLCKEDSIKGRFISNGSDVESSISEDIFDKEKAIKCMSCLVHVVLGYLTVVNVTGSVSVLVYLTVVKQAGNLLKAKGIKLSTFSVFTTVSSFGNCGFTPANENMALFSTNSLLLLIIIPQILAGNTLYPPLLSFSIWVLKKFTRKEEYGYILQHPHDVMYKHLFSSEACVYLSMTVLGFILVQTIVFCGLEWDSEVLTGMNWYQKIVGSIFLSVNSRHAGESVVDLSKLSSAVLVLFAVMMYLPPYTSYVPITSNTETFSGESSKGTKNKDREMENLIFSQLTYLVIFVLLICLTERQSMRTDPLNFNVFNIVFEVISAYGNVGFSIGYSCKRLLKLDQNCIDASYGFVGKWSPKGKLLLIIIMIFGRLKKFNMQGGKAWKLS</sequence>
<feature type="transmembrane region" description="Helical" evidence="8">
    <location>
        <begin position="238"/>
        <end position="265"/>
    </location>
</feature>
<accession>A0A9Q0D082</accession>
<keyword evidence="4 8" id="KW-0812">Transmembrane</keyword>